<gene>
    <name evidence="8" type="ORF">IAC42_02715</name>
</gene>
<evidence type="ECO:0000256" key="6">
    <source>
        <dbReference type="ARBA" id="ARBA00023136"/>
    </source>
</evidence>
<evidence type="ECO:0000256" key="5">
    <source>
        <dbReference type="ARBA" id="ARBA00022989"/>
    </source>
</evidence>
<reference evidence="8" key="2">
    <citation type="journal article" date="2021" name="PeerJ">
        <title>Extensive microbial diversity within the chicken gut microbiome revealed by metagenomics and culture.</title>
        <authorList>
            <person name="Gilroy R."/>
            <person name="Ravi A."/>
            <person name="Getino M."/>
            <person name="Pursley I."/>
            <person name="Horton D.L."/>
            <person name="Alikhan N.F."/>
            <person name="Baker D."/>
            <person name="Gharbi K."/>
            <person name="Hall N."/>
            <person name="Watson M."/>
            <person name="Adriaenssens E.M."/>
            <person name="Foster-Nyarko E."/>
            <person name="Jarju S."/>
            <person name="Secka A."/>
            <person name="Antonio M."/>
            <person name="Oren A."/>
            <person name="Chaudhuri R.R."/>
            <person name="La Ragione R."/>
            <person name="Hildebrand F."/>
            <person name="Pallen M.J."/>
        </authorList>
    </citation>
    <scope>NUCLEOTIDE SEQUENCE</scope>
    <source>
        <strain evidence="8">11167</strain>
    </source>
</reference>
<feature type="transmembrane region" description="Helical" evidence="7">
    <location>
        <begin position="191"/>
        <end position="214"/>
    </location>
</feature>
<evidence type="ECO:0000256" key="7">
    <source>
        <dbReference type="SAM" id="Phobius"/>
    </source>
</evidence>
<feature type="transmembrane region" description="Helical" evidence="7">
    <location>
        <begin position="135"/>
        <end position="151"/>
    </location>
</feature>
<feature type="transmembrane region" description="Helical" evidence="7">
    <location>
        <begin position="163"/>
        <end position="185"/>
    </location>
</feature>
<dbReference type="PANTHER" id="PTHR43549:SF2">
    <property type="entry name" value="MULTIDRUG RESISTANCE PROTEIN NORM-RELATED"/>
    <property type="match status" value="1"/>
</dbReference>
<dbReference type="Pfam" id="PF01554">
    <property type="entry name" value="MatE"/>
    <property type="match status" value="2"/>
</dbReference>
<accession>A0A9D9E9D5</accession>
<dbReference type="InterPro" id="IPR052031">
    <property type="entry name" value="Membrane_Transporter-Flippase"/>
</dbReference>
<dbReference type="EMBL" id="JADIMU010000017">
    <property type="protein sequence ID" value="MBO8442660.1"/>
    <property type="molecule type" value="Genomic_DNA"/>
</dbReference>
<comment type="caution">
    <text evidence="8">The sequence shown here is derived from an EMBL/GenBank/DDBJ whole genome shotgun (WGS) entry which is preliminary data.</text>
</comment>
<dbReference type="GO" id="GO:0042910">
    <property type="term" value="F:xenobiotic transmembrane transporter activity"/>
    <property type="evidence" value="ECO:0007669"/>
    <property type="project" value="InterPro"/>
</dbReference>
<comment type="subcellular location">
    <subcellularLocation>
        <location evidence="1">Cell membrane</location>
        <topology evidence="1">Multi-pass membrane protein</topology>
    </subcellularLocation>
</comment>
<keyword evidence="5 7" id="KW-1133">Transmembrane helix</keyword>
<keyword evidence="2" id="KW-0813">Transport</keyword>
<dbReference type="NCBIfam" id="TIGR00797">
    <property type="entry name" value="matE"/>
    <property type="match status" value="1"/>
</dbReference>
<feature type="transmembrane region" description="Helical" evidence="7">
    <location>
        <begin position="282"/>
        <end position="303"/>
    </location>
</feature>
<evidence type="ECO:0000256" key="2">
    <source>
        <dbReference type="ARBA" id="ARBA00022448"/>
    </source>
</evidence>
<feature type="transmembrane region" description="Helical" evidence="7">
    <location>
        <begin position="54"/>
        <end position="77"/>
    </location>
</feature>
<dbReference type="GO" id="GO:0005886">
    <property type="term" value="C:plasma membrane"/>
    <property type="evidence" value="ECO:0007669"/>
    <property type="project" value="UniProtKB-SubCell"/>
</dbReference>
<dbReference type="InterPro" id="IPR002528">
    <property type="entry name" value="MATE_fam"/>
</dbReference>
<evidence type="ECO:0000256" key="1">
    <source>
        <dbReference type="ARBA" id="ARBA00004651"/>
    </source>
</evidence>
<organism evidence="8 9">
    <name type="scientific">Candidatus Aphodenecus pullistercoris</name>
    <dbReference type="NCBI Taxonomy" id="2840669"/>
    <lineage>
        <taxon>Bacteria</taxon>
        <taxon>Pseudomonadati</taxon>
        <taxon>Spirochaetota</taxon>
        <taxon>Spirochaetia</taxon>
        <taxon>Spirochaetales</taxon>
        <taxon>Candidatus Aphodenecus</taxon>
    </lineage>
</organism>
<feature type="transmembrane region" description="Helical" evidence="7">
    <location>
        <begin position="354"/>
        <end position="376"/>
    </location>
</feature>
<protein>
    <submittedName>
        <fullName evidence="8">MATE family efflux transporter</fullName>
    </submittedName>
</protein>
<dbReference type="AlphaFoldDB" id="A0A9D9E9D5"/>
<feature type="transmembrane region" description="Helical" evidence="7">
    <location>
        <begin position="235"/>
        <end position="262"/>
    </location>
</feature>
<keyword evidence="6 7" id="KW-0472">Membrane</keyword>
<dbReference type="CDD" id="cd13144">
    <property type="entry name" value="MATE_like_4"/>
    <property type="match status" value="1"/>
</dbReference>
<evidence type="ECO:0000256" key="3">
    <source>
        <dbReference type="ARBA" id="ARBA00022475"/>
    </source>
</evidence>
<reference evidence="8" key="1">
    <citation type="submission" date="2020-10" db="EMBL/GenBank/DDBJ databases">
        <authorList>
            <person name="Gilroy R."/>
        </authorList>
    </citation>
    <scope>NUCLEOTIDE SEQUENCE</scope>
    <source>
        <strain evidence="8">11167</strain>
    </source>
</reference>
<keyword evidence="3" id="KW-1003">Cell membrane</keyword>
<feature type="transmembrane region" description="Helical" evidence="7">
    <location>
        <begin position="383"/>
        <end position="408"/>
    </location>
</feature>
<feature type="transmembrane region" description="Helical" evidence="7">
    <location>
        <begin position="414"/>
        <end position="436"/>
    </location>
</feature>
<dbReference type="GO" id="GO:0015297">
    <property type="term" value="F:antiporter activity"/>
    <property type="evidence" value="ECO:0007669"/>
    <property type="project" value="InterPro"/>
</dbReference>
<sequence length="453" mass="49274">MQKENIMGTAKIPNLIMRMSLPMMLSMLVQALYNVVDSIFVARYSADALTAVSLAFPLQNLIIAFAVGTGVGVNSVLARRLGEKRHEDADKAASTGIFLALVTYVVFALAGLALAKPFLAMFTSDATLLDLSTQYAMICMCFSLGCFVDIMGERILQATGDSFHPMIIQGAGAITNIILDPIFIFTFDMGVAGAAIATVIGQWVSMFLAIYWVRKNSYVHVRMRRLKPSARLIRDIYAVGAPTIVMNSVSTVLVSALNGILIRFSNMAVSVFGVYYKLQSFVFMPVFGLNNGLIPILAFNYGAMSRKRMTSAMKYGIVIAVAIMLLGTLIFQLCPSLLLSFFNADESMYEIGIPALRVLSICFVPAAFSIVMSAAFQATGYGIFSMLVSVIRQLIILCPCAYLLGALIGLSGVWLSFTVAEVFGLASASVFFLYVYRKKIVPLSQGVQEYSES</sequence>
<feature type="transmembrane region" description="Helical" evidence="7">
    <location>
        <begin position="315"/>
        <end position="342"/>
    </location>
</feature>
<feature type="transmembrane region" description="Helical" evidence="7">
    <location>
        <begin position="21"/>
        <end position="42"/>
    </location>
</feature>
<dbReference type="InterPro" id="IPR048279">
    <property type="entry name" value="MdtK-like"/>
</dbReference>
<dbReference type="Proteomes" id="UP000823633">
    <property type="component" value="Unassembled WGS sequence"/>
</dbReference>
<proteinExistence type="predicted"/>
<keyword evidence="4 7" id="KW-0812">Transmembrane</keyword>
<feature type="transmembrane region" description="Helical" evidence="7">
    <location>
        <begin position="97"/>
        <end position="115"/>
    </location>
</feature>
<evidence type="ECO:0000256" key="4">
    <source>
        <dbReference type="ARBA" id="ARBA00022692"/>
    </source>
</evidence>
<dbReference type="PANTHER" id="PTHR43549">
    <property type="entry name" value="MULTIDRUG RESISTANCE PROTEIN YPNP-RELATED"/>
    <property type="match status" value="1"/>
</dbReference>
<dbReference type="PIRSF" id="PIRSF006603">
    <property type="entry name" value="DinF"/>
    <property type="match status" value="1"/>
</dbReference>
<evidence type="ECO:0000313" key="8">
    <source>
        <dbReference type="EMBL" id="MBO8442660.1"/>
    </source>
</evidence>
<evidence type="ECO:0000313" key="9">
    <source>
        <dbReference type="Proteomes" id="UP000823633"/>
    </source>
</evidence>
<name>A0A9D9E9D5_9SPIR</name>